<evidence type="ECO:0000313" key="2">
    <source>
        <dbReference type="Proteomes" id="UP000448943"/>
    </source>
</evidence>
<accession>A0A6N9PWS5</accession>
<dbReference type="RefSeq" id="WP_160644421.1">
    <property type="nucleotide sequence ID" value="NZ_SIJB01000007.1"/>
</dbReference>
<reference evidence="1 2" key="1">
    <citation type="submission" date="2019-01" db="EMBL/GenBank/DDBJ databases">
        <title>Chengkuizengella sp. nov., isolated from deep-sea sediment of East Pacific Ocean.</title>
        <authorList>
            <person name="Yang J."/>
            <person name="Lai Q."/>
            <person name="Shao Z."/>
        </authorList>
    </citation>
    <scope>NUCLEOTIDE SEQUENCE [LARGE SCALE GENOMIC DNA]</scope>
    <source>
        <strain evidence="1 2">YPA3-1-1</strain>
    </source>
</reference>
<dbReference type="OrthoDB" id="2454651at2"/>
<proteinExistence type="predicted"/>
<evidence type="ECO:0000313" key="1">
    <source>
        <dbReference type="EMBL" id="NBI27961.1"/>
    </source>
</evidence>
<dbReference type="Proteomes" id="UP000448943">
    <property type="component" value="Unassembled WGS sequence"/>
</dbReference>
<protein>
    <submittedName>
        <fullName evidence="1">Uncharacterized protein</fullName>
    </submittedName>
</protein>
<organism evidence="1 2">
    <name type="scientific">Chengkuizengella marina</name>
    <dbReference type="NCBI Taxonomy" id="2507566"/>
    <lineage>
        <taxon>Bacteria</taxon>
        <taxon>Bacillati</taxon>
        <taxon>Bacillota</taxon>
        <taxon>Bacilli</taxon>
        <taxon>Bacillales</taxon>
        <taxon>Paenibacillaceae</taxon>
        <taxon>Chengkuizengella</taxon>
    </lineage>
</organism>
<dbReference type="EMBL" id="SIJB01000007">
    <property type="protein sequence ID" value="NBI27961.1"/>
    <property type="molecule type" value="Genomic_DNA"/>
</dbReference>
<name>A0A6N9PWS5_9BACL</name>
<keyword evidence="2" id="KW-1185">Reference proteome</keyword>
<gene>
    <name evidence="1" type="ORF">ERL59_03170</name>
</gene>
<dbReference type="AlphaFoldDB" id="A0A6N9PWS5"/>
<sequence>MSSYNQYLVEKEKIDALLQRGYKIKNVRENLSGSFVEFELKDISENRKFENKKTLLVTNADARKYFSSLIIQEKKD</sequence>
<comment type="caution">
    <text evidence="1">The sequence shown here is derived from an EMBL/GenBank/DDBJ whole genome shotgun (WGS) entry which is preliminary data.</text>
</comment>